<organism evidence="2 3">
    <name type="scientific">Shiella aurantiaca</name>
    <dbReference type="NCBI Taxonomy" id="3058365"/>
    <lineage>
        <taxon>Bacteria</taxon>
        <taxon>Pseudomonadati</taxon>
        <taxon>Bacteroidota</taxon>
        <taxon>Cytophagia</taxon>
        <taxon>Cytophagales</taxon>
        <taxon>Shiellaceae</taxon>
        <taxon>Shiella</taxon>
    </lineage>
</organism>
<evidence type="ECO:0000256" key="1">
    <source>
        <dbReference type="SAM" id="SignalP"/>
    </source>
</evidence>
<keyword evidence="1" id="KW-0732">Signal</keyword>
<sequence>MKKIIQLTTCILFAFFYRLSAQNIDSLILACNNNIAPKQLLESIESISFRKNISILTHSGVDMKSTKICTFFSSGEAVCIDSLTQLPLPKVAYLNEGLEGLESIKYELGYIPRFDSLINNIEVLEGDSELLVLQISNLKDGSLKIYKIDPVKSTIVKRIDFNSKYPDLGKRETNVINYNRVNGVLIPQAISYVNNMVIATIVYEDVVITYKNGK</sequence>
<dbReference type="Proteomes" id="UP001168552">
    <property type="component" value="Unassembled WGS sequence"/>
</dbReference>
<feature type="signal peptide" evidence="1">
    <location>
        <begin position="1"/>
        <end position="21"/>
    </location>
</feature>
<accession>A0ABT8F3G6</accession>
<proteinExistence type="predicted"/>
<evidence type="ECO:0000313" key="3">
    <source>
        <dbReference type="Proteomes" id="UP001168552"/>
    </source>
</evidence>
<keyword evidence="3" id="KW-1185">Reference proteome</keyword>
<reference evidence="2" key="1">
    <citation type="submission" date="2023-06" db="EMBL/GenBank/DDBJ databases">
        <title>Cytophagales bacterium Strain LB-30, isolated from soil.</title>
        <authorList>
            <person name="Liu B."/>
        </authorList>
    </citation>
    <scope>NUCLEOTIDE SEQUENCE</scope>
    <source>
        <strain evidence="2">LB-30</strain>
    </source>
</reference>
<name>A0ABT8F3G6_9BACT</name>
<dbReference type="EMBL" id="JAUHJS010000002">
    <property type="protein sequence ID" value="MDN4164541.1"/>
    <property type="molecule type" value="Genomic_DNA"/>
</dbReference>
<protein>
    <submittedName>
        <fullName evidence="2">Uncharacterized protein</fullName>
    </submittedName>
</protein>
<comment type="caution">
    <text evidence="2">The sequence shown here is derived from an EMBL/GenBank/DDBJ whole genome shotgun (WGS) entry which is preliminary data.</text>
</comment>
<evidence type="ECO:0000313" key="2">
    <source>
        <dbReference type="EMBL" id="MDN4164541.1"/>
    </source>
</evidence>
<gene>
    <name evidence="2" type="ORF">QWY31_03455</name>
</gene>
<dbReference type="RefSeq" id="WP_320003070.1">
    <property type="nucleotide sequence ID" value="NZ_JAUHJS010000002.1"/>
</dbReference>
<feature type="chain" id="PRO_5046155897" evidence="1">
    <location>
        <begin position="22"/>
        <end position="214"/>
    </location>
</feature>